<keyword evidence="12 19" id="KW-1133">Transmembrane helix</keyword>
<evidence type="ECO:0000256" key="1">
    <source>
        <dbReference type="ARBA" id="ARBA00001946"/>
    </source>
</evidence>
<feature type="transmembrane region" description="Helical" evidence="19">
    <location>
        <begin position="209"/>
        <end position="233"/>
    </location>
</feature>
<dbReference type="GO" id="GO:0005886">
    <property type="term" value="C:plasma membrane"/>
    <property type="evidence" value="ECO:0007669"/>
    <property type="project" value="UniProtKB-SubCell"/>
</dbReference>
<comment type="catalytic activity">
    <reaction evidence="18 19">
        <text>alpha-ribazole 5'-phosphate + adenosylcob(III)inamide-GDP = adenosylcob(III)alamin 5'-phosphate + GMP + H(+)</text>
        <dbReference type="Rhea" id="RHEA:23560"/>
        <dbReference type="ChEBI" id="CHEBI:15378"/>
        <dbReference type="ChEBI" id="CHEBI:57918"/>
        <dbReference type="ChEBI" id="CHEBI:58115"/>
        <dbReference type="ChEBI" id="CHEBI:60487"/>
        <dbReference type="ChEBI" id="CHEBI:60493"/>
        <dbReference type="EC" id="2.7.8.26"/>
    </reaction>
</comment>
<feature type="transmembrane region" description="Helical" evidence="19">
    <location>
        <begin position="245"/>
        <end position="266"/>
    </location>
</feature>
<evidence type="ECO:0000256" key="8">
    <source>
        <dbReference type="ARBA" id="ARBA00022573"/>
    </source>
</evidence>
<evidence type="ECO:0000256" key="10">
    <source>
        <dbReference type="ARBA" id="ARBA00022692"/>
    </source>
</evidence>
<evidence type="ECO:0000256" key="13">
    <source>
        <dbReference type="ARBA" id="ARBA00023136"/>
    </source>
</evidence>
<dbReference type="UniPathway" id="UPA00148">
    <property type="reaction ID" value="UER00238"/>
</dbReference>
<evidence type="ECO:0000256" key="5">
    <source>
        <dbReference type="ARBA" id="ARBA00013200"/>
    </source>
</evidence>
<comment type="cofactor">
    <cofactor evidence="1 19">
        <name>Mg(2+)</name>
        <dbReference type="ChEBI" id="CHEBI:18420"/>
    </cofactor>
</comment>
<evidence type="ECO:0000256" key="4">
    <source>
        <dbReference type="ARBA" id="ARBA00010561"/>
    </source>
</evidence>
<accession>H6MST0</accession>
<reference evidence="20 21" key="1">
    <citation type="journal article" date="2012" name="Appl. Environ. Microbiol.">
        <title>Involvement of two latex-clearing proteins during rubber degradation and insights into the subsequent degradation pathway revealed by the genome sequence of Gordonia polyisoprenivorans strain VH2.</title>
        <authorList>
            <person name="Hiessl S."/>
            <person name="Schuldes J."/>
            <person name="Thurmer A."/>
            <person name="Halbsguth T."/>
            <person name="Broker D."/>
            <person name="Angelov A."/>
            <person name="Liebl W."/>
            <person name="Daniel R."/>
            <person name="Steinbuchel A."/>
        </authorList>
    </citation>
    <scope>NUCLEOTIDE SEQUENCE [LARGE SCALE GENOMIC DNA]</scope>
    <source>
        <strain evidence="21">DSM 44266 / VH2</strain>
    </source>
</reference>
<keyword evidence="9 19" id="KW-0808">Transferase</keyword>
<dbReference type="PANTHER" id="PTHR34148">
    <property type="entry name" value="ADENOSYLCOBINAMIDE-GDP RIBAZOLETRANSFERASE"/>
    <property type="match status" value="1"/>
</dbReference>
<comment type="function">
    <text evidence="14 19">Joins adenosylcobinamide-GDP and alpha-ribazole to generate adenosylcobalamin (Ado-cobalamin). Also synthesizes adenosylcobalamin 5'-phosphate from adenosylcobinamide-GDP and alpha-ribazole 5'-phosphate.</text>
</comment>
<evidence type="ECO:0000256" key="12">
    <source>
        <dbReference type="ARBA" id="ARBA00022989"/>
    </source>
</evidence>
<dbReference type="GO" id="GO:0009236">
    <property type="term" value="P:cobalamin biosynthetic process"/>
    <property type="evidence" value="ECO:0007669"/>
    <property type="project" value="UniProtKB-UniRule"/>
</dbReference>
<dbReference type="AlphaFoldDB" id="H6MST0"/>
<evidence type="ECO:0000256" key="9">
    <source>
        <dbReference type="ARBA" id="ARBA00022679"/>
    </source>
</evidence>
<evidence type="ECO:0000256" key="19">
    <source>
        <dbReference type="HAMAP-Rule" id="MF_00719"/>
    </source>
</evidence>
<comment type="pathway">
    <text evidence="3 19">Cofactor biosynthesis; adenosylcobalamin biosynthesis; adenosylcobalamin from cob(II)yrinate a,c-diamide: step 7/7.</text>
</comment>
<dbReference type="InterPro" id="IPR003805">
    <property type="entry name" value="CobS"/>
</dbReference>
<comment type="subcellular location">
    <subcellularLocation>
        <location evidence="2 19">Cell membrane</location>
        <topology evidence="2 19">Multi-pass membrane protein</topology>
    </subcellularLocation>
</comment>
<dbReference type="eggNOG" id="COG0368">
    <property type="taxonomic scope" value="Bacteria"/>
</dbReference>
<feature type="transmembrane region" description="Helical" evidence="19">
    <location>
        <begin position="113"/>
        <end position="135"/>
    </location>
</feature>
<protein>
    <recommendedName>
        <fullName evidence="6 19">Adenosylcobinamide-GDP ribazoletransferase</fullName>
        <ecNumber evidence="5 19">2.7.8.26</ecNumber>
    </recommendedName>
    <alternativeName>
        <fullName evidence="16 19">Cobalamin synthase</fullName>
    </alternativeName>
    <alternativeName>
        <fullName evidence="15 19">Cobalamin-5'-phosphate synthase</fullName>
    </alternativeName>
</protein>
<evidence type="ECO:0000313" key="21">
    <source>
        <dbReference type="Proteomes" id="UP000009154"/>
    </source>
</evidence>
<evidence type="ECO:0000256" key="18">
    <source>
        <dbReference type="ARBA" id="ARBA00049504"/>
    </source>
</evidence>
<dbReference type="GeneID" id="90159868"/>
<name>H6MST0_GORPV</name>
<dbReference type="EMBL" id="CP003119">
    <property type="protein sequence ID" value="AFA73848.1"/>
    <property type="molecule type" value="Genomic_DNA"/>
</dbReference>
<dbReference type="GO" id="GO:0008818">
    <property type="term" value="F:cobalamin 5'-phosphate synthase activity"/>
    <property type="evidence" value="ECO:0007669"/>
    <property type="project" value="UniProtKB-UniRule"/>
</dbReference>
<dbReference type="PANTHER" id="PTHR34148:SF1">
    <property type="entry name" value="ADENOSYLCOBINAMIDE-GDP RIBAZOLETRANSFERASE"/>
    <property type="match status" value="1"/>
</dbReference>
<dbReference type="RefSeq" id="WP_014360387.1">
    <property type="nucleotide sequence ID" value="NC_016906.1"/>
</dbReference>
<keyword evidence="11 19" id="KW-0460">Magnesium</keyword>
<evidence type="ECO:0000256" key="15">
    <source>
        <dbReference type="ARBA" id="ARBA00032605"/>
    </source>
</evidence>
<dbReference type="KEGG" id="gpo:GPOL_c28280"/>
<comment type="catalytic activity">
    <reaction evidence="17 19">
        <text>alpha-ribazole + adenosylcob(III)inamide-GDP = adenosylcob(III)alamin + GMP + H(+)</text>
        <dbReference type="Rhea" id="RHEA:16049"/>
        <dbReference type="ChEBI" id="CHEBI:10329"/>
        <dbReference type="ChEBI" id="CHEBI:15378"/>
        <dbReference type="ChEBI" id="CHEBI:18408"/>
        <dbReference type="ChEBI" id="CHEBI:58115"/>
        <dbReference type="ChEBI" id="CHEBI:60487"/>
        <dbReference type="EC" id="2.7.8.26"/>
    </reaction>
</comment>
<proteinExistence type="inferred from homology"/>
<gene>
    <name evidence="19 20" type="primary">cobS</name>
    <name evidence="20" type="ordered locus">GPOL_c28280</name>
</gene>
<evidence type="ECO:0000256" key="16">
    <source>
        <dbReference type="ARBA" id="ARBA00032853"/>
    </source>
</evidence>
<feature type="transmembrane region" description="Helical" evidence="19">
    <location>
        <begin position="35"/>
        <end position="58"/>
    </location>
</feature>
<evidence type="ECO:0000256" key="3">
    <source>
        <dbReference type="ARBA" id="ARBA00004663"/>
    </source>
</evidence>
<dbReference type="GO" id="GO:0051073">
    <property type="term" value="F:adenosylcobinamide-GDP ribazoletransferase activity"/>
    <property type="evidence" value="ECO:0007669"/>
    <property type="project" value="UniProtKB-UniRule"/>
</dbReference>
<sequence length="267" mass="27098">MSPVRAIAVSLSWLTVLPVPRRVTDATADRRLGGAVIAAVPVVGVLLAAVATLIAWGLSYTAAPEALIGVLVVGVLAVGTRGMHLDGLADTADGLGCYGPPERVTEVMRSGSVGPFGVATLILVLALQAVGLTTLIAQNRWWELGLAIGVARVAAVIACRRTLPPAHPDGFGALVAGTQRIAAVVWSVVAVALGVVIGGLDGSVTAHSITAYSITAGLRAGATIVVMLAFTWLFSRHCARRMGGIVGDVLGAVIELGTALVLVGLIL</sequence>
<dbReference type="HOGENOM" id="CLU_057426_0_2_11"/>
<evidence type="ECO:0000256" key="14">
    <source>
        <dbReference type="ARBA" id="ARBA00025228"/>
    </source>
</evidence>
<evidence type="ECO:0000313" key="20">
    <source>
        <dbReference type="EMBL" id="AFA73848.1"/>
    </source>
</evidence>
<comment type="similarity">
    <text evidence="4 19">Belongs to the CobS family.</text>
</comment>
<dbReference type="STRING" id="1112204.GPOL_c28280"/>
<dbReference type="EC" id="2.7.8.26" evidence="5 19"/>
<evidence type="ECO:0000256" key="17">
    <source>
        <dbReference type="ARBA" id="ARBA00048623"/>
    </source>
</evidence>
<organism evidence="20 21">
    <name type="scientific">Gordonia polyisoprenivorans (strain DSM 44266 / VH2)</name>
    <dbReference type="NCBI Taxonomy" id="1112204"/>
    <lineage>
        <taxon>Bacteria</taxon>
        <taxon>Bacillati</taxon>
        <taxon>Actinomycetota</taxon>
        <taxon>Actinomycetes</taxon>
        <taxon>Mycobacteriales</taxon>
        <taxon>Gordoniaceae</taxon>
        <taxon>Gordonia</taxon>
    </lineage>
</organism>
<evidence type="ECO:0000256" key="2">
    <source>
        <dbReference type="ARBA" id="ARBA00004651"/>
    </source>
</evidence>
<dbReference type="Pfam" id="PF02654">
    <property type="entry name" value="CobS"/>
    <property type="match status" value="1"/>
</dbReference>
<keyword evidence="21" id="KW-1185">Reference proteome</keyword>
<evidence type="ECO:0000256" key="6">
    <source>
        <dbReference type="ARBA" id="ARBA00015850"/>
    </source>
</evidence>
<dbReference type="HAMAP" id="MF_00719">
    <property type="entry name" value="CobS"/>
    <property type="match status" value="1"/>
</dbReference>
<keyword evidence="8 19" id="KW-0169">Cobalamin biosynthesis</keyword>
<feature type="transmembrane region" description="Helical" evidence="19">
    <location>
        <begin position="171"/>
        <end position="197"/>
    </location>
</feature>
<keyword evidence="13 19" id="KW-0472">Membrane</keyword>
<keyword evidence="10 19" id="KW-0812">Transmembrane</keyword>
<evidence type="ECO:0000256" key="7">
    <source>
        <dbReference type="ARBA" id="ARBA00022475"/>
    </source>
</evidence>
<dbReference type="Proteomes" id="UP000009154">
    <property type="component" value="Chromosome"/>
</dbReference>
<keyword evidence="7 19" id="KW-1003">Cell membrane</keyword>
<evidence type="ECO:0000256" key="11">
    <source>
        <dbReference type="ARBA" id="ARBA00022842"/>
    </source>
</evidence>